<gene>
    <name evidence="2" type="ORF">KDL01_41060</name>
</gene>
<keyword evidence="3" id="KW-1185">Reference proteome</keyword>
<evidence type="ECO:0000313" key="2">
    <source>
        <dbReference type="EMBL" id="MBR7839712.1"/>
    </source>
</evidence>
<name>A0A941IUW1_9ACTN</name>
<dbReference type="Pfam" id="PF06101">
    <property type="entry name" value="Vps62"/>
    <property type="match status" value="1"/>
</dbReference>
<sequence length="329" mass="38070">MLDPTTENTLPYGRVVKKLPDKVMLDTLKKFSPLVWLHKRESYKPSSVDFAFQHMERFESKRYLYPRQPNMARPAYCVKAKEWWFSRVWYPSYFYGQDYDTSGGQRTCIATCYAFFVDKMGPFTDLTYFFFYPFNFVYEGRGLYGNHVSDWEYVTVRVCWTVGGPSGWENPQPWSVYASSHDGEGEVREWGSVTKSDGHPVIYSAVGTHANYYEPINHIRKRVLTDFCNQGTRWNTWDHLASFHWHPDNPDPSEPGTYAFTSLDGAAVPMWMKSNKYWEPGTGSGAPEDPDSGPVFRWGNEGDLLLQGTLDPPQGPLEKWEVWQPSKMG</sequence>
<dbReference type="RefSeq" id="WP_212534130.1">
    <property type="nucleotide sequence ID" value="NZ_JAGSOG010000564.1"/>
</dbReference>
<dbReference type="Proteomes" id="UP000675781">
    <property type="component" value="Unassembled WGS sequence"/>
</dbReference>
<feature type="region of interest" description="Disordered" evidence="1">
    <location>
        <begin position="279"/>
        <end position="329"/>
    </location>
</feature>
<proteinExistence type="predicted"/>
<dbReference type="PANTHER" id="PTHR48174">
    <property type="entry name" value="DUF946 FAMILY PROTEIN"/>
    <property type="match status" value="1"/>
</dbReference>
<dbReference type="AlphaFoldDB" id="A0A941IUW1"/>
<comment type="caution">
    <text evidence="2">The sequence shown here is derived from an EMBL/GenBank/DDBJ whole genome shotgun (WGS) entry which is preliminary data.</text>
</comment>
<evidence type="ECO:0000313" key="3">
    <source>
        <dbReference type="Proteomes" id="UP000675781"/>
    </source>
</evidence>
<accession>A0A941IUW1</accession>
<evidence type="ECO:0000256" key="1">
    <source>
        <dbReference type="SAM" id="MobiDB-lite"/>
    </source>
</evidence>
<organism evidence="2 3">
    <name type="scientific">Actinospica durhamensis</name>
    <dbReference type="NCBI Taxonomy" id="1508375"/>
    <lineage>
        <taxon>Bacteria</taxon>
        <taxon>Bacillati</taxon>
        <taxon>Actinomycetota</taxon>
        <taxon>Actinomycetes</taxon>
        <taxon>Catenulisporales</taxon>
        <taxon>Actinospicaceae</taxon>
        <taxon>Actinospica</taxon>
    </lineage>
</organism>
<dbReference type="InterPro" id="IPR009291">
    <property type="entry name" value="Vps62"/>
</dbReference>
<dbReference type="EMBL" id="JAGSOG010000564">
    <property type="protein sequence ID" value="MBR7839712.1"/>
    <property type="molecule type" value="Genomic_DNA"/>
</dbReference>
<dbReference type="PANTHER" id="PTHR48174:SF5">
    <property type="entry name" value="VACUOLAR PROTEIN SORTING-ASSOCIATED PROTEIN 62"/>
    <property type="match status" value="1"/>
</dbReference>
<protein>
    <submittedName>
        <fullName evidence="2">Vps62-related protein</fullName>
    </submittedName>
</protein>
<reference evidence="2" key="1">
    <citation type="submission" date="2021-04" db="EMBL/GenBank/DDBJ databases">
        <title>Genome based classification of Actinospica acidithermotolerans sp. nov., an actinobacterium isolated from an Indonesian hot spring.</title>
        <authorList>
            <person name="Kusuma A.B."/>
            <person name="Putra K.E."/>
            <person name="Nafisah S."/>
            <person name="Loh J."/>
            <person name="Nouioui I."/>
            <person name="Goodfellow M."/>
        </authorList>
    </citation>
    <scope>NUCLEOTIDE SEQUENCE</scope>
    <source>
        <strain evidence="2">CSCA 57</strain>
    </source>
</reference>